<dbReference type="EMBL" id="CAMXCT010000990">
    <property type="protein sequence ID" value="CAI3985426.1"/>
    <property type="molecule type" value="Genomic_DNA"/>
</dbReference>
<accession>A0A9P1C5J5</accession>
<dbReference type="AlphaFoldDB" id="A0A9P1C5J5"/>
<comment type="caution">
    <text evidence="2">The sequence shown here is derived from an EMBL/GenBank/DDBJ whole genome shotgun (WGS) entry which is preliminary data.</text>
</comment>
<feature type="transmembrane region" description="Helical" evidence="1">
    <location>
        <begin position="33"/>
        <end position="51"/>
    </location>
</feature>
<gene>
    <name evidence="2" type="ORF">C1SCF055_LOCUS12875</name>
</gene>
<feature type="transmembrane region" description="Helical" evidence="1">
    <location>
        <begin position="63"/>
        <end position="83"/>
    </location>
</feature>
<evidence type="ECO:0000313" key="4">
    <source>
        <dbReference type="Proteomes" id="UP001152797"/>
    </source>
</evidence>
<keyword evidence="1" id="KW-0812">Transmembrane</keyword>
<keyword evidence="1" id="KW-1133">Transmembrane helix</keyword>
<keyword evidence="4" id="KW-1185">Reference proteome</keyword>
<proteinExistence type="predicted"/>
<evidence type="ECO:0000256" key="1">
    <source>
        <dbReference type="SAM" id="Phobius"/>
    </source>
</evidence>
<dbReference type="EMBL" id="CAMXCT030000990">
    <property type="protein sequence ID" value="CAL4772738.1"/>
    <property type="molecule type" value="Genomic_DNA"/>
</dbReference>
<dbReference type="EMBL" id="CAMXCT020000990">
    <property type="protein sequence ID" value="CAL1138801.1"/>
    <property type="molecule type" value="Genomic_DNA"/>
</dbReference>
<evidence type="ECO:0000313" key="2">
    <source>
        <dbReference type="EMBL" id="CAI3985426.1"/>
    </source>
</evidence>
<reference evidence="3" key="2">
    <citation type="submission" date="2024-04" db="EMBL/GenBank/DDBJ databases">
        <authorList>
            <person name="Chen Y."/>
            <person name="Shah S."/>
            <person name="Dougan E. K."/>
            <person name="Thang M."/>
            <person name="Chan C."/>
        </authorList>
    </citation>
    <scope>NUCLEOTIDE SEQUENCE [LARGE SCALE GENOMIC DNA]</scope>
</reference>
<organism evidence="2">
    <name type="scientific">Cladocopium goreaui</name>
    <dbReference type="NCBI Taxonomy" id="2562237"/>
    <lineage>
        <taxon>Eukaryota</taxon>
        <taxon>Sar</taxon>
        <taxon>Alveolata</taxon>
        <taxon>Dinophyceae</taxon>
        <taxon>Suessiales</taxon>
        <taxon>Symbiodiniaceae</taxon>
        <taxon>Cladocopium</taxon>
    </lineage>
</organism>
<protein>
    <submittedName>
        <fullName evidence="2">Uncharacterized protein</fullName>
    </submittedName>
</protein>
<keyword evidence="1" id="KW-0472">Membrane</keyword>
<dbReference type="Proteomes" id="UP001152797">
    <property type="component" value="Unassembled WGS sequence"/>
</dbReference>
<sequence>MQLCLPWAPDWFQPKALGCNYAEHVALYGRLSVMLWLLLYGGLGGLLAWALQRCLQGKLWRPVQALLLCAVCCLPWALVAFSWELAHDHNCWNSPRICGKGKNR</sequence>
<evidence type="ECO:0000313" key="3">
    <source>
        <dbReference type="EMBL" id="CAL1138801.1"/>
    </source>
</evidence>
<reference evidence="2" key="1">
    <citation type="submission" date="2022-10" db="EMBL/GenBank/DDBJ databases">
        <authorList>
            <person name="Chen Y."/>
            <person name="Dougan E. K."/>
            <person name="Chan C."/>
            <person name="Rhodes N."/>
            <person name="Thang M."/>
        </authorList>
    </citation>
    <scope>NUCLEOTIDE SEQUENCE</scope>
</reference>
<name>A0A9P1C5J5_9DINO</name>